<comment type="function">
    <text evidence="1">Involved in the import of queuosine (Q) precursors, required for Q precursor salvage.</text>
</comment>
<dbReference type="RefSeq" id="WP_249995199.1">
    <property type="nucleotide sequence ID" value="NZ_CP116221.1"/>
</dbReference>
<dbReference type="Pfam" id="PF02592">
    <property type="entry name" value="Vut_1"/>
    <property type="match status" value="1"/>
</dbReference>
<dbReference type="PANTHER" id="PTHR34300">
    <property type="entry name" value="QUEUOSINE PRECURSOR TRANSPORTER-RELATED"/>
    <property type="match status" value="1"/>
</dbReference>
<evidence type="ECO:0000313" key="3">
    <source>
        <dbReference type="Proteomes" id="UP001202717"/>
    </source>
</evidence>
<comment type="similarity">
    <text evidence="1">Belongs to the vitamin uptake transporter (VUT/ECF) (TC 2.A.88) family. Q precursor transporter subfamily.</text>
</comment>
<keyword evidence="1" id="KW-1003">Cell membrane</keyword>
<comment type="subcellular location">
    <subcellularLocation>
        <location evidence="1">Cell membrane</location>
        <topology evidence="1">Multi-pass membrane protein</topology>
    </subcellularLocation>
</comment>
<dbReference type="PANTHER" id="PTHR34300:SF2">
    <property type="entry name" value="QUEUOSINE PRECURSOR TRANSPORTER-RELATED"/>
    <property type="match status" value="1"/>
</dbReference>
<keyword evidence="1" id="KW-0813">Transport</keyword>
<organism evidence="2 3">
    <name type="scientific">Psychroserpens ponticola</name>
    <dbReference type="NCBI Taxonomy" id="2932268"/>
    <lineage>
        <taxon>Bacteria</taxon>
        <taxon>Pseudomonadati</taxon>
        <taxon>Bacteroidota</taxon>
        <taxon>Flavobacteriia</taxon>
        <taxon>Flavobacteriales</taxon>
        <taxon>Flavobacteriaceae</taxon>
        <taxon>Psychroserpens</taxon>
    </lineage>
</organism>
<accession>A0ABY7S483</accession>
<evidence type="ECO:0000313" key="2">
    <source>
        <dbReference type="EMBL" id="WCO03711.1"/>
    </source>
</evidence>
<name>A0ABY7S483_9FLAO</name>
<dbReference type="InterPro" id="IPR003744">
    <property type="entry name" value="YhhQ"/>
</dbReference>
<keyword evidence="1" id="KW-1133">Transmembrane helix</keyword>
<dbReference type="EMBL" id="CP116221">
    <property type="protein sequence ID" value="WCO03711.1"/>
    <property type="molecule type" value="Genomic_DNA"/>
</dbReference>
<sequence length="234" mass="26994">MTLKDKLAAQKIYLFLAALFITSLVVSNLIFQKFFYWYPFDVEIFGAKLFEISVGILPYPITFLITDLISEIYGKKRANQVVVSGIFASLFSLFIILVSSNMPATSWSYVNDETFSNVFGNSAIAVFASMITYLFAQFVDIQIYHFWKHLTKGKHLWLRNNFSTWFSQFVDTFTILTLLCSFGIIPWKNFEGLLISGFLFKVIVAALDTPFLYLGVYLFRKRFGLKVNEEIELI</sequence>
<feature type="transmembrane region" description="Helical" evidence="1">
    <location>
        <begin position="81"/>
        <end position="102"/>
    </location>
</feature>
<reference evidence="2 3" key="1">
    <citation type="submission" date="2023-01" db="EMBL/GenBank/DDBJ databases">
        <title>Psychroserpens ponticola sp. nov., isolated from seawater.</title>
        <authorList>
            <person name="Kristyanto S."/>
            <person name="Jung J."/>
            <person name="Kim J.M."/>
            <person name="Jeon C.O."/>
        </authorList>
    </citation>
    <scope>NUCLEOTIDE SEQUENCE [LARGE SCALE GENOMIC DNA]</scope>
    <source>
        <strain evidence="2 3">MSW6</strain>
    </source>
</reference>
<keyword evidence="1" id="KW-0812">Transmembrane</keyword>
<gene>
    <name evidence="2" type="ORF">MUN68_001045</name>
</gene>
<proteinExistence type="inferred from homology"/>
<feature type="transmembrane region" description="Helical" evidence="1">
    <location>
        <begin position="193"/>
        <end position="219"/>
    </location>
</feature>
<evidence type="ECO:0000256" key="1">
    <source>
        <dbReference type="HAMAP-Rule" id="MF_02088"/>
    </source>
</evidence>
<dbReference type="HAMAP" id="MF_02088">
    <property type="entry name" value="Q_prec_transport"/>
    <property type="match status" value="1"/>
</dbReference>
<keyword evidence="3" id="KW-1185">Reference proteome</keyword>
<dbReference type="Proteomes" id="UP001202717">
    <property type="component" value="Chromosome"/>
</dbReference>
<feature type="transmembrane region" description="Helical" evidence="1">
    <location>
        <begin position="165"/>
        <end position="187"/>
    </location>
</feature>
<keyword evidence="1" id="KW-0472">Membrane</keyword>
<feature type="transmembrane region" description="Helical" evidence="1">
    <location>
        <begin position="122"/>
        <end position="144"/>
    </location>
</feature>
<protein>
    <recommendedName>
        <fullName evidence="1">Probable queuosine precursor transporter</fullName>
        <shortName evidence="1">Q precursor transporter</shortName>
    </recommendedName>
</protein>
<feature type="transmembrane region" description="Helical" evidence="1">
    <location>
        <begin position="12"/>
        <end position="37"/>
    </location>
</feature>
<feature type="transmembrane region" description="Helical" evidence="1">
    <location>
        <begin position="49"/>
        <end position="69"/>
    </location>
</feature>
<dbReference type="NCBIfam" id="TIGR00697">
    <property type="entry name" value="queuosine precursor transporter"/>
    <property type="match status" value="1"/>
</dbReference>